<dbReference type="AlphaFoldDB" id="A0A5N6F6W2"/>
<organism evidence="2 3">
    <name type="scientific">Aspergillus novoparasiticus</name>
    <dbReference type="NCBI Taxonomy" id="986946"/>
    <lineage>
        <taxon>Eukaryota</taxon>
        <taxon>Fungi</taxon>
        <taxon>Dikarya</taxon>
        <taxon>Ascomycota</taxon>
        <taxon>Pezizomycotina</taxon>
        <taxon>Eurotiomycetes</taxon>
        <taxon>Eurotiomycetidae</taxon>
        <taxon>Eurotiales</taxon>
        <taxon>Aspergillaceae</taxon>
        <taxon>Aspergillus</taxon>
        <taxon>Aspergillus subgen. Circumdati</taxon>
    </lineage>
</organism>
<dbReference type="Proteomes" id="UP000326799">
    <property type="component" value="Unassembled WGS sequence"/>
</dbReference>
<sequence length="273" mass="29564">MAVKQGNLISLFILLTLGLPWITTAAECTQSDISKLSVSGCTCPSSFHACSNTCPLGNGCGQNSNLVDKCDVGCTDDNKGCETCNLYFGGLCRCLQDGDCFHDMSTGSWTLLHSKTLITTPHLLPGILDLGPDNNGWRLGQITLLTGQFSSWDDGTLAMNSVTSRTEEQIHIHVCDRPTSVLRKYLEQKDAVHYSSLTPMDFDQLGFQKDSVHCQAAKAKDFDMAKLVSDYLNTLGAGCAKYHAGAGLITDKYGNTWGCITTQGSAEFLFCMN</sequence>
<dbReference type="EMBL" id="ML733394">
    <property type="protein sequence ID" value="KAB8225621.1"/>
    <property type="molecule type" value="Genomic_DNA"/>
</dbReference>
<protein>
    <submittedName>
        <fullName evidence="2">Uncharacterized protein</fullName>
    </submittedName>
</protein>
<proteinExistence type="predicted"/>
<keyword evidence="1" id="KW-0732">Signal</keyword>
<name>A0A5N6F6W2_9EURO</name>
<accession>A0A5N6F6W2</accession>
<evidence type="ECO:0000313" key="3">
    <source>
        <dbReference type="Proteomes" id="UP000326799"/>
    </source>
</evidence>
<feature type="chain" id="PRO_5025011519" evidence="1">
    <location>
        <begin position="26"/>
        <end position="273"/>
    </location>
</feature>
<evidence type="ECO:0000256" key="1">
    <source>
        <dbReference type="SAM" id="SignalP"/>
    </source>
</evidence>
<reference evidence="2 3" key="1">
    <citation type="submission" date="2019-04" db="EMBL/GenBank/DDBJ databases">
        <title>Fungal friends and foes A comparative genomics study of 23 Aspergillus species from section Flavi.</title>
        <authorList>
            <consortium name="DOE Joint Genome Institute"/>
            <person name="Kjaerbolling I."/>
            <person name="Vesth T.C."/>
            <person name="Frisvad J.C."/>
            <person name="Nybo J.L."/>
            <person name="Theobald S."/>
            <person name="Kildgaard S."/>
            <person name="Petersen T.I."/>
            <person name="Kuo A."/>
            <person name="Sato A."/>
            <person name="Lyhne E.K."/>
            <person name="Kogle M.E."/>
            <person name="Wiebenga A."/>
            <person name="Kun R.S."/>
            <person name="Lubbers R.J."/>
            <person name="Makela M.R."/>
            <person name="Barry K."/>
            <person name="Chovatia M."/>
            <person name="Clum A."/>
            <person name="Daum C."/>
            <person name="Haridas S."/>
            <person name="He G."/>
            <person name="LaButti K."/>
            <person name="Lipzen A."/>
            <person name="Mondo S."/>
            <person name="Pangilinan J."/>
            <person name="Riley R."/>
            <person name="Salamov A."/>
            <person name="Simmons B.A."/>
            <person name="Magnuson J.K."/>
            <person name="Henrissat B."/>
            <person name="Mortensen U.H."/>
            <person name="Larsen T.O."/>
            <person name="De vries R.P."/>
            <person name="Grigoriev I.V."/>
            <person name="Machida M."/>
            <person name="Baker S.E."/>
            <person name="Andersen M.R."/>
        </authorList>
    </citation>
    <scope>NUCLEOTIDE SEQUENCE [LARGE SCALE GENOMIC DNA]</scope>
    <source>
        <strain evidence="2 3">CBS 126849</strain>
    </source>
</reference>
<gene>
    <name evidence="2" type="ORF">BDV33DRAFT_163760</name>
</gene>
<evidence type="ECO:0000313" key="2">
    <source>
        <dbReference type="EMBL" id="KAB8225621.1"/>
    </source>
</evidence>
<feature type="signal peptide" evidence="1">
    <location>
        <begin position="1"/>
        <end position="25"/>
    </location>
</feature>
<keyword evidence="3" id="KW-1185">Reference proteome</keyword>